<sequence length="79" mass="8857">MDLILHDPAIQELEALLRSLKLLVERTDPRETSKFICCTPPKKNCWIISNSRRKSPKAVSINTSTPVGTGSLAANRLRR</sequence>
<dbReference type="Proteomes" id="UP000276345">
    <property type="component" value="Chromosome"/>
</dbReference>
<accession>A0A3S4EPL4</accession>
<proteinExistence type="predicted"/>
<dbReference type="AlphaFoldDB" id="A0A3S4EPL4"/>
<gene>
    <name evidence="2" type="ORF">NCTC7406_00833</name>
</gene>
<evidence type="ECO:0000313" key="3">
    <source>
        <dbReference type="Proteomes" id="UP000276345"/>
    </source>
</evidence>
<feature type="region of interest" description="Disordered" evidence="1">
    <location>
        <begin position="54"/>
        <end position="79"/>
    </location>
</feature>
<dbReference type="EMBL" id="LR134142">
    <property type="protein sequence ID" value="VEA03376.1"/>
    <property type="molecule type" value="Genomic_DNA"/>
</dbReference>
<protein>
    <submittedName>
        <fullName evidence="2">Uncharacterized protein conserved in bacteria</fullName>
    </submittedName>
</protein>
<reference evidence="2 3" key="1">
    <citation type="submission" date="2018-12" db="EMBL/GenBank/DDBJ databases">
        <authorList>
            <consortium name="Pathogen Informatics"/>
        </authorList>
    </citation>
    <scope>NUCLEOTIDE SEQUENCE [LARGE SCALE GENOMIC DNA]</scope>
    <source>
        <strain evidence="2 3">NCTC7406</strain>
    </source>
</reference>
<name>A0A3S4EPL4_SALET</name>
<evidence type="ECO:0000313" key="2">
    <source>
        <dbReference type="EMBL" id="VEA03376.1"/>
    </source>
</evidence>
<evidence type="ECO:0000256" key="1">
    <source>
        <dbReference type="SAM" id="MobiDB-lite"/>
    </source>
</evidence>
<organism evidence="2 3">
    <name type="scientific">Salmonella enterica subsp. enterica serovar Sanjuan</name>
    <dbReference type="NCBI Taxonomy" id="1160765"/>
    <lineage>
        <taxon>Bacteria</taxon>
        <taxon>Pseudomonadati</taxon>
        <taxon>Pseudomonadota</taxon>
        <taxon>Gammaproteobacteria</taxon>
        <taxon>Enterobacterales</taxon>
        <taxon>Enterobacteriaceae</taxon>
        <taxon>Salmonella</taxon>
    </lineage>
</organism>